<keyword evidence="4" id="KW-0106">Calcium</keyword>
<evidence type="ECO:0000256" key="1">
    <source>
        <dbReference type="ARBA" id="ARBA00007963"/>
    </source>
</evidence>
<name>A0A2P5P8G3_9CHLR</name>
<dbReference type="EMBL" id="JQAN02000006">
    <property type="protein sequence ID" value="PPD58593.1"/>
    <property type="molecule type" value="Genomic_DNA"/>
</dbReference>
<keyword evidence="3" id="KW-0479">Metal-binding</keyword>
<dbReference type="InterPro" id="IPR036820">
    <property type="entry name" value="Archease_dom_sf"/>
</dbReference>
<dbReference type="Gene3D" id="3.55.10.10">
    <property type="entry name" value="Archease domain"/>
    <property type="match status" value="1"/>
</dbReference>
<dbReference type="SUPFAM" id="SSF69819">
    <property type="entry name" value="MTH1598-like"/>
    <property type="match status" value="1"/>
</dbReference>
<protein>
    <submittedName>
        <fullName evidence="5">Archease</fullName>
    </submittedName>
</protein>
<evidence type="ECO:0000256" key="2">
    <source>
        <dbReference type="ARBA" id="ARBA00022694"/>
    </source>
</evidence>
<dbReference type="Proteomes" id="UP000235653">
    <property type="component" value="Unassembled WGS sequence"/>
</dbReference>
<dbReference type="OrthoDB" id="164090at2"/>
<evidence type="ECO:0000313" key="5">
    <source>
        <dbReference type="EMBL" id="PPD58593.1"/>
    </source>
</evidence>
<comment type="similarity">
    <text evidence="1">Belongs to the archease family.</text>
</comment>
<sequence>MSYRFIPEEATADIAFEASGDTLEECFRAAVEAVLNVMVDNPEAVLEIENRNIKLNNNALDLLLFDLLQKIVFFKDAEQLLLHLDGIVLNRMGTLWRLSATGKGEFIDPKRHRQRADVKAVTFHNFTLEQTEKGWRAHVILDI</sequence>
<dbReference type="InterPro" id="IPR002804">
    <property type="entry name" value="Archease"/>
</dbReference>
<dbReference type="AlphaFoldDB" id="A0A2P5P8G3"/>
<evidence type="ECO:0000256" key="3">
    <source>
        <dbReference type="ARBA" id="ARBA00022723"/>
    </source>
</evidence>
<keyword evidence="6" id="KW-1185">Reference proteome</keyword>
<reference evidence="5 6" key="1">
    <citation type="journal article" date="2017" name="ISME J.">
        <title>Grape pomace compost harbors organohalide-respiring Dehalogenimonas species with novel reductive dehalogenase genes.</title>
        <authorList>
            <person name="Yang Y."/>
            <person name="Higgins S.A."/>
            <person name="Yan J."/>
            <person name="Simsir B."/>
            <person name="Chourey K."/>
            <person name="Iyer R."/>
            <person name="Hettich R.L."/>
            <person name="Baldwin B."/>
            <person name="Ogles D.M."/>
            <person name="Loffler F.E."/>
        </authorList>
    </citation>
    <scope>NUCLEOTIDE SEQUENCE [LARGE SCALE GENOMIC DNA]</scope>
    <source>
        <strain evidence="5 6">GP</strain>
    </source>
</reference>
<comment type="caution">
    <text evidence="5">The sequence shown here is derived from an EMBL/GenBank/DDBJ whole genome shotgun (WGS) entry which is preliminary data.</text>
</comment>
<dbReference type="PANTHER" id="PTHR12682:SF11">
    <property type="entry name" value="PROTEIN ARCHEASE"/>
    <property type="match status" value="1"/>
</dbReference>
<dbReference type="InterPro" id="IPR023572">
    <property type="entry name" value="Archease_dom"/>
</dbReference>
<accession>A0A2P5P8G3</accession>
<dbReference type="GO" id="GO:0008033">
    <property type="term" value="P:tRNA processing"/>
    <property type="evidence" value="ECO:0007669"/>
    <property type="project" value="UniProtKB-KW"/>
</dbReference>
<dbReference type="PANTHER" id="PTHR12682">
    <property type="entry name" value="ARCHEASE"/>
    <property type="match status" value="1"/>
</dbReference>
<dbReference type="Pfam" id="PF01951">
    <property type="entry name" value="Archease"/>
    <property type="match status" value="1"/>
</dbReference>
<dbReference type="RefSeq" id="WP_102330077.1">
    <property type="nucleotide sequence ID" value="NZ_CP058566.2"/>
</dbReference>
<evidence type="ECO:0000313" key="6">
    <source>
        <dbReference type="Proteomes" id="UP000235653"/>
    </source>
</evidence>
<organism evidence="5 6">
    <name type="scientific">Dehalogenimonas etheniformans</name>
    <dbReference type="NCBI Taxonomy" id="1536648"/>
    <lineage>
        <taxon>Bacteria</taxon>
        <taxon>Bacillati</taxon>
        <taxon>Chloroflexota</taxon>
        <taxon>Dehalococcoidia</taxon>
        <taxon>Dehalococcoidales</taxon>
        <taxon>Dehalococcoidaceae</taxon>
        <taxon>Dehalogenimonas</taxon>
    </lineage>
</organism>
<keyword evidence="2" id="KW-0819">tRNA processing</keyword>
<dbReference type="GO" id="GO:0046872">
    <property type="term" value="F:metal ion binding"/>
    <property type="evidence" value="ECO:0007669"/>
    <property type="project" value="UniProtKB-KW"/>
</dbReference>
<proteinExistence type="inferred from homology"/>
<gene>
    <name evidence="5" type="ORF">JP09_001550</name>
</gene>
<evidence type="ECO:0000256" key="4">
    <source>
        <dbReference type="ARBA" id="ARBA00022837"/>
    </source>
</evidence>